<reference evidence="2" key="2">
    <citation type="submission" date="2023-05" db="EMBL/GenBank/DDBJ databases">
        <authorList>
            <person name="Schelkunov M.I."/>
        </authorList>
    </citation>
    <scope>NUCLEOTIDE SEQUENCE</scope>
    <source>
        <strain evidence="2">Hsosn_3</strain>
        <tissue evidence="2">Leaf</tissue>
    </source>
</reference>
<proteinExistence type="predicted"/>
<gene>
    <name evidence="2" type="ORF">POM88_029396</name>
</gene>
<reference evidence="2" key="1">
    <citation type="submission" date="2023-02" db="EMBL/GenBank/DDBJ databases">
        <title>Genome of toxic invasive species Heracleum sosnowskyi carries increased number of genes despite the absence of recent whole-genome duplications.</title>
        <authorList>
            <person name="Schelkunov M."/>
            <person name="Shtratnikova V."/>
            <person name="Makarenko M."/>
            <person name="Klepikova A."/>
            <person name="Omelchenko D."/>
            <person name="Novikova G."/>
            <person name="Obukhova E."/>
            <person name="Bogdanov V."/>
            <person name="Penin A."/>
            <person name="Logacheva M."/>
        </authorList>
    </citation>
    <scope>NUCLEOTIDE SEQUENCE</scope>
    <source>
        <strain evidence="2">Hsosn_3</strain>
        <tissue evidence="2">Leaf</tissue>
    </source>
</reference>
<dbReference type="EMBL" id="JAUIZM010000007">
    <property type="protein sequence ID" value="KAK1373203.1"/>
    <property type="molecule type" value="Genomic_DNA"/>
</dbReference>
<protein>
    <submittedName>
        <fullName evidence="2">Uncharacterized protein</fullName>
    </submittedName>
</protein>
<accession>A0AAD8MIF6</accession>
<dbReference type="Proteomes" id="UP001237642">
    <property type="component" value="Unassembled WGS sequence"/>
</dbReference>
<feature type="transmembrane region" description="Helical" evidence="1">
    <location>
        <begin position="37"/>
        <end position="57"/>
    </location>
</feature>
<name>A0AAD8MIF6_9APIA</name>
<organism evidence="2 3">
    <name type="scientific">Heracleum sosnowskyi</name>
    <dbReference type="NCBI Taxonomy" id="360622"/>
    <lineage>
        <taxon>Eukaryota</taxon>
        <taxon>Viridiplantae</taxon>
        <taxon>Streptophyta</taxon>
        <taxon>Embryophyta</taxon>
        <taxon>Tracheophyta</taxon>
        <taxon>Spermatophyta</taxon>
        <taxon>Magnoliopsida</taxon>
        <taxon>eudicotyledons</taxon>
        <taxon>Gunneridae</taxon>
        <taxon>Pentapetalae</taxon>
        <taxon>asterids</taxon>
        <taxon>campanulids</taxon>
        <taxon>Apiales</taxon>
        <taxon>Apiaceae</taxon>
        <taxon>Apioideae</taxon>
        <taxon>apioid superclade</taxon>
        <taxon>Tordylieae</taxon>
        <taxon>Tordyliinae</taxon>
        <taxon>Heracleum</taxon>
    </lineage>
</organism>
<keyword evidence="1" id="KW-0472">Membrane</keyword>
<dbReference type="AlphaFoldDB" id="A0AAD8MIF6"/>
<sequence length="127" mass="14786">MLLLFYVFHFISCILVYVLIVCDLTKLLGIGGQFSNTIVLSVFNSVDVTVIVGWLVWQVMYLVYDLFDPDDTRLKASSTYQDQQEMDQPLSLSLQNLRKSNFSIRNGTKFFEKGKLISTYTYQMEWK</sequence>
<evidence type="ECO:0000313" key="3">
    <source>
        <dbReference type="Proteomes" id="UP001237642"/>
    </source>
</evidence>
<feature type="transmembrane region" description="Helical" evidence="1">
    <location>
        <begin position="6"/>
        <end position="25"/>
    </location>
</feature>
<evidence type="ECO:0000313" key="2">
    <source>
        <dbReference type="EMBL" id="KAK1373203.1"/>
    </source>
</evidence>
<keyword evidence="3" id="KW-1185">Reference proteome</keyword>
<keyword evidence="1" id="KW-0812">Transmembrane</keyword>
<evidence type="ECO:0000256" key="1">
    <source>
        <dbReference type="SAM" id="Phobius"/>
    </source>
</evidence>
<comment type="caution">
    <text evidence="2">The sequence shown here is derived from an EMBL/GenBank/DDBJ whole genome shotgun (WGS) entry which is preliminary data.</text>
</comment>
<keyword evidence="1" id="KW-1133">Transmembrane helix</keyword>